<protein>
    <submittedName>
        <fullName evidence="2">Uncharacterized protein</fullName>
    </submittedName>
</protein>
<dbReference type="AlphaFoldDB" id="A0A971M2X2"/>
<sequence>MTAIDDWKKIAEDGLKALKETAQDIAFSVEKQAKAGKKKYLDIAKIQRNIDRLLIEIGEYTFDEVTAGRNIDKDDPYLKERTSAITRMRCEIDEIEEEISTLRHTRPSEHT</sequence>
<reference evidence="2" key="1">
    <citation type="journal article" date="2020" name="Biotechnol. Biofuels">
        <title>New insights from the biogas microbiome by comprehensive genome-resolved metagenomics of nearly 1600 species originating from multiple anaerobic digesters.</title>
        <authorList>
            <person name="Campanaro S."/>
            <person name="Treu L."/>
            <person name="Rodriguez-R L.M."/>
            <person name="Kovalovszki A."/>
            <person name="Ziels R.M."/>
            <person name="Maus I."/>
            <person name="Zhu X."/>
            <person name="Kougias P.G."/>
            <person name="Basile A."/>
            <person name="Luo G."/>
            <person name="Schluter A."/>
            <person name="Konstantinidis K.T."/>
            <person name="Angelidaki I."/>
        </authorList>
    </citation>
    <scope>NUCLEOTIDE SEQUENCE</scope>
    <source>
        <strain evidence="2">AS06rmzACSIP_7</strain>
    </source>
</reference>
<reference evidence="2" key="2">
    <citation type="submission" date="2020-01" db="EMBL/GenBank/DDBJ databases">
        <authorList>
            <person name="Campanaro S."/>
        </authorList>
    </citation>
    <scope>NUCLEOTIDE SEQUENCE</scope>
    <source>
        <strain evidence="2">AS06rmzACSIP_7</strain>
    </source>
</reference>
<evidence type="ECO:0000256" key="1">
    <source>
        <dbReference type="SAM" id="Coils"/>
    </source>
</evidence>
<name>A0A971M2X2_9BACT</name>
<proteinExistence type="predicted"/>
<dbReference type="EMBL" id="JAAYEE010000037">
    <property type="protein sequence ID" value="NLW34299.1"/>
    <property type="molecule type" value="Genomic_DNA"/>
</dbReference>
<evidence type="ECO:0000313" key="2">
    <source>
        <dbReference type="EMBL" id="NLW34299.1"/>
    </source>
</evidence>
<comment type="caution">
    <text evidence="2">The sequence shown here is derived from an EMBL/GenBank/DDBJ whole genome shotgun (WGS) entry which is preliminary data.</text>
</comment>
<gene>
    <name evidence="2" type="ORF">GXY80_02290</name>
</gene>
<dbReference type="Proteomes" id="UP000777265">
    <property type="component" value="Unassembled WGS sequence"/>
</dbReference>
<feature type="coiled-coil region" evidence="1">
    <location>
        <begin position="78"/>
        <end position="105"/>
    </location>
</feature>
<organism evidence="2 3">
    <name type="scientific">Syntrophorhabdus aromaticivorans</name>
    <dbReference type="NCBI Taxonomy" id="328301"/>
    <lineage>
        <taxon>Bacteria</taxon>
        <taxon>Pseudomonadati</taxon>
        <taxon>Thermodesulfobacteriota</taxon>
        <taxon>Syntrophorhabdia</taxon>
        <taxon>Syntrophorhabdales</taxon>
        <taxon>Syntrophorhabdaceae</taxon>
        <taxon>Syntrophorhabdus</taxon>
    </lineage>
</organism>
<evidence type="ECO:0000313" key="3">
    <source>
        <dbReference type="Proteomes" id="UP000777265"/>
    </source>
</evidence>
<keyword evidence="1" id="KW-0175">Coiled coil</keyword>
<accession>A0A971M2X2</accession>